<dbReference type="Proteomes" id="UP001620626">
    <property type="component" value="Unassembled WGS sequence"/>
</dbReference>
<gene>
    <name evidence="2" type="ORF">niasHT_019238</name>
</gene>
<comment type="caution">
    <text evidence="2">The sequence shown here is derived from an EMBL/GenBank/DDBJ whole genome shotgun (WGS) entry which is preliminary data.</text>
</comment>
<dbReference type="AlphaFoldDB" id="A0ABD2L0Q5"/>
<accession>A0ABD2L0Q5</accession>
<organism evidence="2 3">
    <name type="scientific">Heterodera trifolii</name>
    <dbReference type="NCBI Taxonomy" id="157864"/>
    <lineage>
        <taxon>Eukaryota</taxon>
        <taxon>Metazoa</taxon>
        <taxon>Ecdysozoa</taxon>
        <taxon>Nematoda</taxon>
        <taxon>Chromadorea</taxon>
        <taxon>Rhabditida</taxon>
        <taxon>Tylenchina</taxon>
        <taxon>Tylenchomorpha</taxon>
        <taxon>Tylenchoidea</taxon>
        <taxon>Heteroderidae</taxon>
        <taxon>Heteroderinae</taxon>
        <taxon>Heterodera</taxon>
    </lineage>
</organism>
<evidence type="ECO:0000313" key="3">
    <source>
        <dbReference type="Proteomes" id="UP001620626"/>
    </source>
</evidence>
<proteinExistence type="predicted"/>
<keyword evidence="3" id="KW-1185">Reference proteome</keyword>
<dbReference type="EMBL" id="JBICBT010000586">
    <property type="protein sequence ID" value="KAL3108751.1"/>
    <property type="molecule type" value="Genomic_DNA"/>
</dbReference>
<evidence type="ECO:0000256" key="1">
    <source>
        <dbReference type="SAM" id="MobiDB-lite"/>
    </source>
</evidence>
<reference evidence="2 3" key="1">
    <citation type="submission" date="2024-10" db="EMBL/GenBank/DDBJ databases">
        <authorList>
            <person name="Kim D."/>
        </authorList>
    </citation>
    <scope>NUCLEOTIDE SEQUENCE [LARGE SCALE GENOMIC DNA]</scope>
    <source>
        <strain evidence="2">BH-2024</strain>
    </source>
</reference>
<feature type="region of interest" description="Disordered" evidence="1">
    <location>
        <begin position="1"/>
        <end position="44"/>
    </location>
</feature>
<protein>
    <submittedName>
        <fullName evidence="2">Uncharacterized protein</fullName>
    </submittedName>
</protein>
<sequence>MSHGLPDNRTVDNRTVDNRTVGQSDSEDNRTEVDNRTVDKPTELLKPTEEVSLHYCKETLSARIPLAHTLVSTLEQVDLSLTIDGEIKIINEVEEMRTRLIEAVKKRFLQKENRLCMLSTFLDPRFKDRFSDESEIFFARVSRFLKDEGAEENDILENLEEEVNSTRISPPAKRAYSIVEIMQNIASCTKATSSQNKSMSEEILTYKEDICVFMNVDPLQWWNSNERKFS</sequence>
<name>A0ABD2L0Q5_9BILA</name>
<evidence type="ECO:0000313" key="2">
    <source>
        <dbReference type="EMBL" id="KAL3108751.1"/>
    </source>
</evidence>
<feature type="compositionally biased region" description="Basic and acidic residues" evidence="1">
    <location>
        <begin position="27"/>
        <end position="44"/>
    </location>
</feature>